<comment type="function">
    <text evidence="16">Peptidoglycan polymerase that is essential for cell division.</text>
</comment>
<evidence type="ECO:0000256" key="13">
    <source>
        <dbReference type="ARBA" id="ARBA00041418"/>
    </source>
</evidence>
<dbReference type="InterPro" id="IPR001182">
    <property type="entry name" value="FtsW/RodA"/>
</dbReference>
<dbReference type="STRING" id="545697.HMPREF0216_02578"/>
<keyword evidence="6" id="KW-0573">Peptidoglycan synthesis</keyword>
<evidence type="ECO:0000256" key="10">
    <source>
        <dbReference type="ARBA" id="ARBA00033270"/>
    </source>
</evidence>
<accession>L1QBP2</accession>
<dbReference type="PANTHER" id="PTHR30474:SF2">
    <property type="entry name" value="PEPTIDOGLYCAN GLYCOSYLTRANSFERASE FTSW-RELATED"/>
    <property type="match status" value="1"/>
</dbReference>
<dbReference type="Proteomes" id="UP000010420">
    <property type="component" value="Unassembled WGS sequence"/>
</dbReference>
<evidence type="ECO:0000313" key="19">
    <source>
        <dbReference type="Proteomes" id="UP000010420"/>
    </source>
</evidence>
<comment type="caution">
    <text evidence="18">The sequence shown here is derived from an EMBL/GenBank/DDBJ whole genome shotgun (WGS) entry which is preliminary data.</text>
</comment>
<dbReference type="PANTHER" id="PTHR30474">
    <property type="entry name" value="CELL CYCLE PROTEIN"/>
    <property type="match status" value="1"/>
</dbReference>
<dbReference type="GO" id="GO:0015648">
    <property type="term" value="F:lipid-linked peptidoglycan transporter activity"/>
    <property type="evidence" value="ECO:0007669"/>
    <property type="project" value="TreeGrafter"/>
</dbReference>
<keyword evidence="4 17" id="KW-0812">Transmembrane</keyword>
<dbReference type="HOGENOM" id="CLU_029243_4_0_9"/>
<keyword evidence="7 17" id="KW-1133">Transmembrane helix</keyword>
<evidence type="ECO:0000256" key="12">
    <source>
        <dbReference type="ARBA" id="ARBA00041185"/>
    </source>
</evidence>
<keyword evidence="3" id="KW-0808">Transferase</keyword>
<evidence type="ECO:0000256" key="7">
    <source>
        <dbReference type="ARBA" id="ARBA00022989"/>
    </source>
</evidence>
<name>L1QBP2_9CLOT</name>
<comment type="subcellular location">
    <subcellularLocation>
        <location evidence="1">Membrane</location>
        <topology evidence="1">Multi-pass membrane protein</topology>
    </subcellularLocation>
</comment>
<dbReference type="GO" id="GO:0009252">
    <property type="term" value="P:peptidoglycan biosynthetic process"/>
    <property type="evidence" value="ECO:0007669"/>
    <property type="project" value="UniProtKB-KW"/>
</dbReference>
<evidence type="ECO:0000256" key="5">
    <source>
        <dbReference type="ARBA" id="ARBA00022960"/>
    </source>
</evidence>
<gene>
    <name evidence="18" type="ORF">HMPREF0216_02578</name>
</gene>
<proteinExistence type="inferred from homology"/>
<evidence type="ECO:0000256" key="14">
    <source>
        <dbReference type="ARBA" id="ARBA00044770"/>
    </source>
</evidence>
<evidence type="ECO:0000256" key="1">
    <source>
        <dbReference type="ARBA" id="ARBA00004141"/>
    </source>
</evidence>
<dbReference type="AlphaFoldDB" id="L1QBP2"/>
<evidence type="ECO:0000256" key="4">
    <source>
        <dbReference type="ARBA" id="ARBA00022692"/>
    </source>
</evidence>
<dbReference type="GO" id="GO:0008955">
    <property type="term" value="F:peptidoglycan glycosyltransferase activity"/>
    <property type="evidence" value="ECO:0007669"/>
    <property type="project" value="UniProtKB-EC"/>
</dbReference>
<dbReference type="Pfam" id="PF01098">
    <property type="entry name" value="FTSW_RODA_SPOVE"/>
    <property type="match status" value="1"/>
</dbReference>
<keyword evidence="2" id="KW-0328">Glycosyltransferase</keyword>
<reference evidence="18 19" key="1">
    <citation type="submission" date="2012-05" db="EMBL/GenBank/DDBJ databases">
        <authorList>
            <person name="Weinstock G."/>
            <person name="Sodergren E."/>
            <person name="Lobos E.A."/>
            <person name="Fulton L."/>
            <person name="Fulton R."/>
            <person name="Courtney L."/>
            <person name="Fronick C."/>
            <person name="O'Laughlin M."/>
            <person name="Godfrey J."/>
            <person name="Wilson R.M."/>
            <person name="Miner T."/>
            <person name="Farmer C."/>
            <person name="Delehaunty K."/>
            <person name="Cordes M."/>
            <person name="Minx P."/>
            <person name="Tomlinson C."/>
            <person name="Chen J."/>
            <person name="Wollam A."/>
            <person name="Pepin K.H."/>
            <person name="Bhonagiri V."/>
            <person name="Zhang X."/>
            <person name="Suruliraj S."/>
            <person name="Warren W."/>
            <person name="Mitreva M."/>
            <person name="Mardis E.R."/>
            <person name="Wilson R.K."/>
        </authorList>
    </citation>
    <scope>NUCLEOTIDE SEQUENCE [LARGE SCALE GENOMIC DNA]</scope>
    <source>
        <strain evidence="18 19">DSM 1785</strain>
    </source>
</reference>
<evidence type="ECO:0000256" key="6">
    <source>
        <dbReference type="ARBA" id="ARBA00022984"/>
    </source>
</evidence>
<feature type="transmembrane region" description="Helical" evidence="17">
    <location>
        <begin position="188"/>
        <end position="205"/>
    </location>
</feature>
<evidence type="ECO:0000256" key="16">
    <source>
        <dbReference type="ARBA" id="ARBA00049966"/>
    </source>
</evidence>
<evidence type="ECO:0000256" key="15">
    <source>
        <dbReference type="ARBA" id="ARBA00049902"/>
    </source>
</evidence>
<feature type="transmembrane region" description="Helical" evidence="17">
    <location>
        <begin position="102"/>
        <end position="119"/>
    </location>
</feature>
<feature type="transmembrane region" description="Helical" evidence="17">
    <location>
        <begin position="131"/>
        <end position="152"/>
    </location>
</feature>
<dbReference type="GO" id="GO:0008360">
    <property type="term" value="P:regulation of cell shape"/>
    <property type="evidence" value="ECO:0007669"/>
    <property type="project" value="UniProtKB-KW"/>
</dbReference>
<keyword evidence="8 17" id="KW-0472">Membrane</keyword>
<feature type="transmembrane region" description="Helical" evidence="17">
    <location>
        <begin position="71"/>
        <end position="90"/>
    </location>
</feature>
<evidence type="ECO:0000313" key="18">
    <source>
        <dbReference type="EMBL" id="EKY25110.1"/>
    </source>
</evidence>
<dbReference type="EMBL" id="AMEZ01000075">
    <property type="protein sequence ID" value="EKY25110.1"/>
    <property type="molecule type" value="Genomic_DNA"/>
</dbReference>
<keyword evidence="19" id="KW-1185">Reference proteome</keyword>
<keyword evidence="5" id="KW-0133">Cell shape</keyword>
<dbReference type="PATRIC" id="fig|545697.3.peg.2537"/>
<evidence type="ECO:0000256" key="11">
    <source>
        <dbReference type="ARBA" id="ARBA00038053"/>
    </source>
</evidence>
<dbReference type="GO" id="GO:0005886">
    <property type="term" value="C:plasma membrane"/>
    <property type="evidence" value="ECO:0007669"/>
    <property type="project" value="TreeGrafter"/>
</dbReference>
<evidence type="ECO:0000256" key="9">
    <source>
        <dbReference type="ARBA" id="ARBA00032370"/>
    </source>
</evidence>
<evidence type="ECO:0000256" key="17">
    <source>
        <dbReference type="SAM" id="Phobius"/>
    </source>
</evidence>
<dbReference type="EC" id="2.4.99.28" evidence="14"/>
<comment type="similarity">
    <text evidence="11">Belongs to the SEDS family. FtsW subfamily.</text>
</comment>
<feature type="transmembrane region" description="Helical" evidence="17">
    <location>
        <begin position="212"/>
        <end position="229"/>
    </location>
</feature>
<sequence>MNKYKSTTQRKKVSKSKRVKKKNLKKKKVKMGEVNLGLFYTILALVAIGVVMVFSASSYYALYEQENVFHFLYKEIIWAVGGLIALLIIMQFDYHKYKKATILLYVVAILCLAVTPFIGVEVNGAKRWLDIFGISFQPSELAKYATVFFLAYMIEKRGRMQESFWKGPMFYLVFVGILAGLVLVGRNLSITAVIMFVAFIMLYVSGMKRKHIANIFAMGGVLGVLAILIEPYRIARVLNFTNPFKDASGDGYQLVHSFYAIRFRWVIWSWSW</sequence>
<comment type="catalytic activity">
    <reaction evidence="15">
        <text>[GlcNAc-(1-&gt;4)-Mur2Ac(oyl-L-Ala-gamma-D-Glu-L-Lys-D-Ala-D-Ala)](n)-di-trans,octa-cis-undecaprenyl diphosphate + beta-D-GlcNAc-(1-&gt;4)-Mur2Ac(oyl-L-Ala-gamma-D-Glu-L-Lys-D-Ala-D-Ala)-di-trans,octa-cis-undecaprenyl diphosphate = [GlcNAc-(1-&gt;4)-Mur2Ac(oyl-L-Ala-gamma-D-Glu-L-Lys-D-Ala-D-Ala)](n+1)-di-trans,octa-cis-undecaprenyl diphosphate + di-trans,octa-cis-undecaprenyl diphosphate + H(+)</text>
        <dbReference type="Rhea" id="RHEA:23708"/>
        <dbReference type="Rhea" id="RHEA-COMP:9602"/>
        <dbReference type="Rhea" id="RHEA-COMP:9603"/>
        <dbReference type="ChEBI" id="CHEBI:15378"/>
        <dbReference type="ChEBI" id="CHEBI:58405"/>
        <dbReference type="ChEBI" id="CHEBI:60033"/>
        <dbReference type="ChEBI" id="CHEBI:78435"/>
        <dbReference type="EC" id="2.4.99.28"/>
    </reaction>
</comment>
<organism evidence="18 19">
    <name type="scientific">Clostridium celatum DSM 1785</name>
    <dbReference type="NCBI Taxonomy" id="545697"/>
    <lineage>
        <taxon>Bacteria</taxon>
        <taxon>Bacillati</taxon>
        <taxon>Bacillota</taxon>
        <taxon>Clostridia</taxon>
        <taxon>Eubacteriales</taxon>
        <taxon>Clostridiaceae</taxon>
        <taxon>Clostridium</taxon>
    </lineage>
</organism>
<protein>
    <recommendedName>
        <fullName evidence="12">Probable peptidoglycan glycosyltransferase FtsW</fullName>
        <ecNumber evidence="14">2.4.99.28</ecNumber>
    </recommendedName>
    <alternativeName>
        <fullName evidence="13">Cell division protein FtsW</fullName>
    </alternativeName>
    <alternativeName>
        <fullName evidence="10">Cell wall polymerase</fullName>
    </alternativeName>
    <alternativeName>
        <fullName evidence="9">Peptidoglycan polymerase</fullName>
    </alternativeName>
</protein>
<dbReference type="GO" id="GO:0051301">
    <property type="term" value="P:cell division"/>
    <property type="evidence" value="ECO:0007669"/>
    <property type="project" value="InterPro"/>
</dbReference>
<feature type="transmembrane region" description="Helical" evidence="17">
    <location>
        <begin position="164"/>
        <end position="182"/>
    </location>
</feature>
<evidence type="ECO:0000256" key="8">
    <source>
        <dbReference type="ARBA" id="ARBA00023136"/>
    </source>
</evidence>
<evidence type="ECO:0000256" key="2">
    <source>
        <dbReference type="ARBA" id="ARBA00022676"/>
    </source>
</evidence>
<dbReference type="GO" id="GO:0032153">
    <property type="term" value="C:cell division site"/>
    <property type="evidence" value="ECO:0007669"/>
    <property type="project" value="TreeGrafter"/>
</dbReference>
<evidence type="ECO:0000256" key="3">
    <source>
        <dbReference type="ARBA" id="ARBA00022679"/>
    </source>
</evidence>
<dbReference type="eggNOG" id="COG0772">
    <property type="taxonomic scope" value="Bacteria"/>
</dbReference>